<dbReference type="InterPro" id="IPR056180">
    <property type="entry name" value="ZPR1_jr_dom"/>
</dbReference>
<evidence type="ECO:0000256" key="1">
    <source>
        <dbReference type="ARBA" id="ARBA00008354"/>
    </source>
</evidence>
<proteinExistence type="inferred from homology"/>
<dbReference type="SMART" id="SM00709">
    <property type="entry name" value="Zpr1"/>
    <property type="match status" value="1"/>
</dbReference>
<evidence type="ECO:0000256" key="3">
    <source>
        <dbReference type="ARBA" id="ARBA00022771"/>
    </source>
</evidence>
<dbReference type="Gene3D" id="2.60.120.1040">
    <property type="entry name" value="ZPR1, A/B domain"/>
    <property type="match status" value="1"/>
</dbReference>
<dbReference type="NCBIfam" id="TIGR00340">
    <property type="entry name" value="zpr1_rel"/>
    <property type="match status" value="1"/>
</dbReference>
<dbReference type="eggNOG" id="arCOG04265">
    <property type="taxonomic scope" value="Archaea"/>
</dbReference>
<dbReference type="PANTHER" id="PTHR10876">
    <property type="entry name" value="ZINC FINGER PROTEIN ZPR1"/>
    <property type="match status" value="1"/>
</dbReference>
<organism evidence="6 7">
    <name type="scientific">Ignicoccus hospitalis (strain KIN4/I / DSM 18386 / JCM 14125)</name>
    <dbReference type="NCBI Taxonomy" id="453591"/>
    <lineage>
        <taxon>Archaea</taxon>
        <taxon>Thermoproteota</taxon>
        <taxon>Thermoprotei</taxon>
        <taxon>Desulfurococcales</taxon>
        <taxon>Desulfurococcaceae</taxon>
        <taxon>Ignicoccus</taxon>
    </lineage>
</organism>
<sequence length="189" mass="21420">MELPEGASVKLLREEVVKCPVCGKESMKVSIYSYDMPMIGPVIMVVGKCSECGYKFVDIRTWESKGDQKIEFKVEDEKDLNTLVLRSSTASLEIPELQAELTPGPASQGFLTTVEGVLQRFKDIIEYLCKDAHDEKEKAECEKRLEVLKEMLEGKRKFTIIIRDPEGHSKIASEKAKEEVKRSEEGMKK</sequence>
<dbReference type="InterPro" id="IPR040141">
    <property type="entry name" value="ZPR1"/>
</dbReference>
<reference evidence="6 7" key="1">
    <citation type="journal article" date="2008" name="Genome Biol.">
        <title>A genomic analysis of the archaeal system Ignicoccus hospitalis-Nanoarchaeum equitans.</title>
        <authorList>
            <person name="Podar M."/>
            <person name="Anderson I."/>
            <person name="Makarova K.S."/>
            <person name="Elkins J.G."/>
            <person name="Ivanova N."/>
            <person name="Wall M.A."/>
            <person name="Lykidis A."/>
            <person name="Mavromatis K."/>
            <person name="Sun H."/>
            <person name="Hudson M.E."/>
            <person name="Chen W."/>
            <person name="Deciu C."/>
            <person name="Hutchison D."/>
            <person name="Eads J.R."/>
            <person name="Anderson A."/>
            <person name="Fernandes F."/>
            <person name="Szeto E."/>
            <person name="Lapidus A."/>
            <person name="Kyrpides N.C."/>
            <person name="Saier M.H.Jr."/>
            <person name="Richardson P.M."/>
            <person name="Rachel R."/>
            <person name="Huber H."/>
            <person name="Eisen J.A."/>
            <person name="Koonin E.V."/>
            <person name="Keller M."/>
            <person name="Stetter K.O."/>
        </authorList>
    </citation>
    <scope>NUCLEOTIDE SEQUENCE [LARGE SCALE GENOMIC DNA]</scope>
    <source>
        <strain evidence="7">KIN4/I / DSM 18386 / JCM 14125</strain>
    </source>
</reference>
<dbReference type="InterPro" id="IPR004457">
    <property type="entry name" value="Znf_ZPR1"/>
</dbReference>
<feature type="domain" description="Zinc finger ZPR1-type" evidence="5">
    <location>
        <begin position="17"/>
        <end position="173"/>
    </location>
</feature>
<dbReference type="Proteomes" id="UP000000262">
    <property type="component" value="Chromosome"/>
</dbReference>
<dbReference type="KEGG" id="iho:Igni_1105"/>
<dbReference type="HOGENOM" id="CLU_107446_0_0_2"/>
<dbReference type="PANTHER" id="PTHR10876:SF0">
    <property type="entry name" value="ZINC FINGER PROTEIN ZPR1"/>
    <property type="match status" value="1"/>
</dbReference>
<dbReference type="AlphaFoldDB" id="A8ABI0"/>
<dbReference type="PhylomeDB" id="A8ABI0"/>
<keyword evidence="2" id="KW-0479">Metal-binding</keyword>
<evidence type="ECO:0000259" key="5">
    <source>
        <dbReference type="SMART" id="SM00709"/>
    </source>
</evidence>
<evidence type="ECO:0000256" key="4">
    <source>
        <dbReference type="ARBA" id="ARBA00022833"/>
    </source>
</evidence>
<keyword evidence="3" id="KW-0863">Zinc-finger</keyword>
<evidence type="ECO:0000256" key="2">
    <source>
        <dbReference type="ARBA" id="ARBA00022723"/>
    </source>
</evidence>
<keyword evidence="7" id="KW-1185">Reference proteome</keyword>
<dbReference type="NCBIfam" id="TIGR00310">
    <property type="entry name" value="ZPR1_znf"/>
    <property type="match status" value="1"/>
</dbReference>
<dbReference type="GO" id="GO:0008270">
    <property type="term" value="F:zinc ion binding"/>
    <property type="evidence" value="ECO:0007669"/>
    <property type="project" value="UniProtKB-KW"/>
</dbReference>
<protein>
    <submittedName>
        <fullName evidence="6">ZPR1-related zinc finger protein</fullName>
    </submittedName>
</protein>
<comment type="similarity">
    <text evidence="1">Belongs to the ZPR1 family.</text>
</comment>
<keyword evidence="4" id="KW-0862">Zinc</keyword>
<dbReference type="STRING" id="453591.Igni_1105"/>
<gene>
    <name evidence="6" type="ordered locus">Igni_1105</name>
</gene>
<evidence type="ECO:0000313" key="6">
    <source>
        <dbReference type="EMBL" id="ABU82282.1"/>
    </source>
</evidence>
<dbReference type="InterPro" id="IPR004470">
    <property type="entry name" value="ZPR1-like_arc"/>
</dbReference>
<dbReference type="InterPro" id="IPR042451">
    <property type="entry name" value="ZPR1_A/B_dom"/>
</dbReference>
<accession>A8ABI0</accession>
<evidence type="ECO:0000313" key="7">
    <source>
        <dbReference type="Proteomes" id="UP000000262"/>
    </source>
</evidence>
<name>A8ABI0_IGNH4</name>
<dbReference type="EMBL" id="CP000816">
    <property type="protein sequence ID" value="ABU82282.1"/>
    <property type="molecule type" value="Genomic_DNA"/>
</dbReference>
<dbReference type="Pfam" id="PF22794">
    <property type="entry name" value="jr-ZPR1"/>
    <property type="match status" value="1"/>
</dbReference>